<comment type="caution">
    <text evidence="1">The sequence shown here is derived from an EMBL/GenBank/DDBJ whole genome shotgun (WGS) entry which is preliminary data.</text>
</comment>
<organism evidence="1 2">
    <name type="scientific">Cercopithifilaria johnstoni</name>
    <dbReference type="NCBI Taxonomy" id="2874296"/>
    <lineage>
        <taxon>Eukaryota</taxon>
        <taxon>Metazoa</taxon>
        <taxon>Ecdysozoa</taxon>
        <taxon>Nematoda</taxon>
        <taxon>Chromadorea</taxon>
        <taxon>Rhabditida</taxon>
        <taxon>Spirurina</taxon>
        <taxon>Spiruromorpha</taxon>
        <taxon>Filarioidea</taxon>
        <taxon>Onchocercidae</taxon>
        <taxon>Cercopithifilaria</taxon>
    </lineage>
</organism>
<dbReference type="AlphaFoldDB" id="A0A8J2M1S0"/>
<evidence type="ECO:0000313" key="2">
    <source>
        <dbReference type="Proteomes" id="UP000746747"/>
    </source>
</evidence>
<proteinExistence type="predicted"/>
<accession>A0A8J2M1S0</accession>
<gene>
    <name evidence="1" type="ORF">CJOHNSTONI_LOCUS4538</name>
</gene>
<evidence type="ECO:0000313" key="1">
    <source>
        <dbReference type="EMBL" id="CAG9534395.1"/>
    </source>
</evidence>
<dbReference type="OrthoDB" id="5860655at2759"/>
<sequence>MYIVMAILAVELIRCILKLMYEKKKYQISKKEIPILLANKDSLGKNTVYKETTSTSLTKLTKNNDNFTAKQFNQKPSGILSNDAQDRALTSFENLKLKISMPLERSEVENITDERLKI</sequence>
<dbReference type="Proteomes" id="UP000746747">
    <property type="component" value="Unassembled WGS sequence"/>
</dbReference>
<reference evidence="1" key="1">
    <citation type="submission" date="2021-09" db="EMBL/GenBank/DDBJ databases">
        <authorList>
            <consortium name="Pathogen Informatics"/>
        </authorList>
    </citation>
    <scope>NUCLEOTIDE SEQUENCE</scope>
</reference>
<dbReference type="EMBL" id="CAKAEH010001306">
    <property type="protein sequence ID" value="CAG9534395.1"/>
    <property type="molecule type" value="Genomic_DNA"/>
</dbReference>
<protein>
    <submittedName>
        <fullName evidence="1">Uncharacterized protein</fullName>
    </submittedName>
</protein>
<keyword evidence="2" id="KW-1185">Reference proteome</keyword>
<name>A0A8J2M1S0_9BILA</name>